<protein>
    <submittedName>
        <fullName evidence="1">NUDIX hydrolase</fullName>
    </submittedName>
</protein>
<reference evidence="2" key="1">
    <citation type="submission" date="2017-11" db="EMBL/GenBank/DDBJ databases">
        <authorList>
            <person name="Zhu W."/>
        </authorList>
    </citation>
    <scope>NUCLEOTIDE SEQUENCE [LARGE SCALE GENOMIC DNA]</scope>
    <source>
        <strain evidence="2">CAU 1051</strain>
    </source>
</reference>
<dbReference type="EMBL" id="PIOD01000031">
    <property type="protein sequence ID" value="RDW14964.1"/>
    <property type="molecule type" value="Genomic_DNA"/>
</dbReference>
<dbReference type="GO" id="GO:0016787">
    <property type="term" value="F:hydrolase activity"/>
    <property type="evidence" value="ECO:0007669"/>
    <property type="project" value="UniProtKB-KW"/>
</dbReference>
<dbReference type="AlphaFoldDB" id="A0A3D8PFW3"/>
<evidence type="ECO:0000313" key="2">
    <source>
        <dbReference type="Proteomes" id="UP000256520"/>
    </source>
</evidence>
<dbReference type="Gene3D" id="3.90.79.10">
    <property type="entry name" value="Nucleoside Triphosphate Pyrophosphohydrolase"/>
    <property type="match status" value="1"/>
</dbReference>
<keyword evidence="1" id="KW-0378">Hydrolase</keyword>
<accession>A0A3D8PFW3</accession>
<proteinExistence type="predicted"/>
<sequence>FGGESFRFTYPNGDQVEYSVFVFECNNIVSGELTPIDGESADLAFIKEESKPKLALPYPDFIFKKSASDNAYFQWENNWL</sequence>
<gene>
    <name evidence="1" type="ORF">CWR45_19545</name>
</gene>
<dbReference type="Proteomes" id="UP000256520">
    <property type="component" value="Unassembled WGS sequence"/>
</dbReference>
<evidence type="ECO:0000313" key="1">
    <source>
        <dbReference type="EMBL" id="RDW14964.1"/>
    </source>
</evidence>
<organism evidence="1 2">
    <name type="scientific">Oceanobacillus chungangensis</name>
    <dbReference type="NCBI Taxonomy" id="1229152"/>
    <lineage>
        <taxon>Bacteria</taxon>
        <taxon>Bacillati</taxon>
        <taxon>Bacillota</taxon>
        <taxon>Bacilli</taxon>
        <taxon>Bacillales</taxon>
        <taxon>Bacillaceae</taxon>
        <taxon>Oceanobacillus</taxon>
    </lineage>
</organism>
<feature type="non-terminal residue" evidence="1">
    <location>
        <position position="1"/>
    </location>
</feature>
<comment type="caution">
    <text evidence="1">The sequence shown here is derived from an EMBL/GenBank/DDBJ whole genome shotgun (WGS) entry which is preliminary data.</text>
</comment>
<name>A0A3D8PFW3_9BACI</name>
<keyword evidence="2" id="KW-1185">Reference proteome</keyword>